<dbReference type="InterPro" id="IPR000182">
    <property type="entry name" value="GNAT_dom"/>
</dbReference>
<dbReference type="Gene3D" id="3.40.630.30">
    <property type="match status" value="1"/>
</dbReference>
<protein>
    <submittedName>
        <fullName evidence="3">GNAT family N-acetyltransferase</fullName>
    </submittedName>
</protein>
<organism evidence="3 4">
    <name type="scientific">Vibrio anguillarum</name>
    <name type="common">Listonella anguillarum</name>
    <dbReference type="NCBI Taxonomy" id="55601"/>
    <lineage>
        <taxon>Bacteria</taxon>
        <taxon>Pseudomonadati</taxon>
        <taxon>Pseudomonadota</taxon>
        <taxon>Gammaproteobacteria</taxon>
        <taxon>Vibrionales</taxon>
        <taxon>Vibrionaceae</taxon>
        <taxon>Vibrio</taxon>
    </lineage>
</organism>
<proteinExistence type="predicted"/>
<dbReference type="PROSITE" id="PS51186">
    <property type="entry name" value="GNAT"/>
    <property type="match status" value="1"/>
</dbReference>
<dbReference type="GO" id="GO:0016740">
    <property type="term" value="F:transferase activity"/>
    <property type="evidence" value="ECO:0007669"/>
    <property type="project" value="UniProtKB-KW"/>
</dbReference>
<dbReference type="CDD" id="cd04301">
    <property type="entry name" value="NAT_SF"/>
    <property type="match status" value="1"/>
</dbReference>
<dbReference type="RefSeq" id="WP_064626658.1">
    <property type="nucleotide sequence ID" value="NZ_CP022100.1"/>
</dbReference>
<keyword evidence="1" id="KW-0808">Transferase</keyword>
<sequence length="162" mass="17658">MSCVVEPLTAQYDENVRQIIEQVGAEFGAVGEGYGPSDPEVLCMSQHYGNESKSLYLVALLDGKVVGGCGLASFNSSPDVCELKKLFILPEGRGHGLGKRMAIACLDYARTQGYQSCYLDTLTSMKVAVRLYENLGFDHLDAPLADTLHNSCDVWMLKSLVE</sequence>
<evidence type="ECO:0000313" key="3">
    <source>
        <dbReference type="EMBL" id="MBT2917651.1"/>
    </source>
</evidence>
<gene>
    <name evidence="3" type="ORF">PL14_03010</name>
</gene>
<accession>A0ABD4QRZ3</accession>
<dbReference type="AlphaFoldDB" id="A0ABD4QRZ3"/>
<dbReference type="EMBL" id="JAHGUI010000011">
    <property type="protein sequence ID" value="MBT2917651.1"/>
    <property type="molecule type" value="Genomic_DNA"/>
</dbReference>
<evidence type="ECO:0000313" key="4">
    <source>
        <dbReference type="Proteomes" id="UP000078309"/>
    </source>
</evidence>
<evidence type="ECO:0000259" key="2">
    <source>
        <dbReference type="PROSITE" id="PS51186"/>
    </source>
</evidence>
<dbReference type="PANTHER" id="PTHR13947:SF37">
    <property type="entry name" value="LD18367P"/>
    <property type="match status" value="1"/>
</dbReference>
<dbReference type="Proteomes" id="UP000078309">
    <property type="component" value="Unassembled WGS sequence"/>
</dbReference>
<dbReference type="PANTHER" id="PTHR13947">
    <property type="entry name" value="GNAT FAMILY N-ACETYLTRANSFERASE"/>
    <property type="match status" value="1"/>
</dbReference>
<dbReference type="InterPro" id="IPR050769">
    <property type="entry name" value="NAT_camello-type"/>
</dbReference>
<name>A0ABD4QRZ3_VIBAN</name>
<dbReference type="Pfam" id="PF00583">
    <property type="entry name" value="Acetyltransf_1"/>
    <property type="match status" value="1"/>
</dbReference>
<reference evidence="3 4" key="1">
    <citation type="journal article" date="2017" name="J. Fish Dis.">
        <title>Comparative assessment of Vibrio virulence in marine fish larvae.</title>
        <authorList>
            <person name="Ronneseth A."/>
            <person name="Castillo D."/>
            <person name="D'Alvise P."/>
            <person name="Tonnesen O."/>
            <person name="Haugland G."/>
            <person name="Grotkjaer T."/>
            <person name="Engell-Sorensen K."/>
            <person name="Norremark L."/>
            <person name="Bergh O."/>
            <person name="Wergeland H.I."/>
            <person name="Gram L."/>
        </authorList>
    </citation>
    <scope>NUCLEOTIDE SEQUENCE [LARGE SCALE GENOMIC DNA]</scope>
    <source>
        <strain evidence="3 4">90-11-286</strain>
    </source>
</reference>
<comment type="caution">
    <text evidence="3">The sequence shown here is derived from an EMBL/GenBank/DDBJ whole genome shotgun (WGS) entry which is preliminary data.</text>
</comment>
<dbReference type="SUPFAM" id="SSF55729">
    <property type="entry name" value="Acyl-CoA N-acyltransferases (Nat)"/>
    <property type="match status" value="1"/>
</dbReference>
<feature type="domain" description="N-acetyltransferase" evidence="2">
    <location>
        <begin position="3"/>
        <end position="161"/>
    </location>
</feature>
<evidence type="ECO:0000256" key="1">
    <source>
        <dbReference type="ARBA" id="ARBA00022679"/>
    </source>
</evidence>
<dbReference type="InterPro" id="IPR016181">
    <property type="entry name" value="Acyl_CoA_acyltransferase"/>
</dbReference>